<reference evidence="1 2" key="1">
    <citation type="submission" date="2018-07" db="EMBL/GenBank/DDBJ databases">
        <title>Genomic Encyclopedia of Type Strains, Phase III (KMG-III): the genomes of soil and plant-associated and newly described type strains.</title>
        <authorList>
            <person name="Whitman W."/>
        </authorList>
    </citation>
    <scope>NUCLEOTIDE SEQUENCE [LARGE SCALE GENOMIC DNA]</scope>
    <source>
        <strain evidence="1 2">CECT 8575</strain>
    </source>
</reference>
<protein>
    <submittedName>
        <fullName evidence="1">Uncharacterized protein</fullName>
    </submittedName>
</protein>
<keyword evidence="2" id="KW-1185">Reference proteome</keyword>
<sequence length="139" mass="15578">MALRNLIDDLSWLAYPKATPDNVNPPELADDAESDFADRRERLAQQIQAAWEGGDIDPLIGQLSEARARRDAADREIRLLMAYGREFTGTRPDYTWESLAAAAGLPYSTARNAFDEDDIATVSEILGTEPRRRTPRKQS</sequence>
<accession>A0A368VWN5</accession>
<organism evidence="1 2">
    <name type="scientific">Halopolyspora algeriensis</name>
    <dbReference type="NCBI Taxonomy" id="1500506"/>
    <lineage>
        <taxon>Bacteria</taxon>
        <taxon>Bacillati</taxon>
        <taxon>Actinomycetota</taxon>
        <taxon>Actinomycetes</taxon>
        <taxon>Actinomycetes incertae sedis</taxon>
        <taxon>Halopolyspora</taxon>
    </lineage>
</organism>
<dbReference type="OrthoDB" id="4317803at2"/>
<dbReference type="RefSeq" id="WP_141921353.1">
    <property type="nucleotide sequence ID" value="NZ_QPJC01000003.1"/>
</dbReference>
<dbReference type="Proteomes" id="UP000253495">
    <property type="component" value="Unassembled WGS sequence"/>
</dbReference>
<evidence type="ECO:0000313" key="2">
    <source>
        <dbReference type="Proteomes" id="UP000253495"/>
    </source>
</evidence>
<evidence type="ECO:0000313" key="1">
    <source>
        <dbReference type="EMBL" id="RCW45148.1"/>
    </source>
</evidence>
<dbReference type="AlphaFoldDB" id="A0A368VWN5"/>
<name>A0A368VWN5_9ACTN</name>
<dbReference type="EMBL" id="QPJC01000003">
    <property type="protein sequence ID" value="RCW45148.1"/>
    <property type="molecule type" value="Genomic_DNA"/>
</dbReference>
<proteinExistence type="predicted"/>
<comment type="caution">
    <text evidence="1">The sequence shown here is derived from an EMBL/GenBank/DDBJ whole genome shotgun (WGS) entry which is preliminary data.</text>
</comment>
<gene>
    <name evidence="1" type="ORF">DFQ14_103112</name>
</gene>